<protein>
    <recommendedName>
        <fullName evidence="3">Phage tail protein</fullName>
    </recommendedName>
</protein>
<comment type="caution">
    <text evidence="1">The sequence shown here is derived from an EMBL/GenBank/DDBJ whole genome shotgun (WGS) entry which is preliminary data.</text>
</comment>
<organism evidence="1 2">
    <name type="scientific">Catonella massiliensis</name>
    <dbReference type="NCBI Taxonomy" id="2799636"/>
    <lineage>
        <taxon>Bacteria</taxon>
        <taxon>Bacillati</taxon>
        <taxon>Bacillota</taxon>
        <taxon>Clostridia</taxon>
        <taxon>Lachnospirales</taxon>
        <taxon>Lachnospiraceae</taxon>
        <taxon>Catonella</taxon>
    </lineage>
</organism>
<evidence type="ECO:0008006" key="3">
    <source>
        <dbReference type="Google" id="ProtNLM"/>
    </source>
</evidence>
<dbReference type="Proteomes" id="UP000604730">
    <property type="component" value="Unassembled WGS sequence"/>
</dbReference>
<reference evidence="1 2" key="1">
    <citation type="submission" date="2021-01" db="EMBL/GenBank/DDBJ databases">
        <title>Isolation and description of Catonella massiliensis sp. nov., a novel Catonella species, isolated from a stable periodontitis subject.</title>
        <authorList>
            <person name="Antezack A."/>
            <person name="Boxberger M."/>
            <person name="La Scola B."/>
            <person name="Monnet-Corti V."/>
        </authorList>
    </citation>
    <scope>NUCLEOTIDE SEQUENCE [LARGE SCALE GENOMIC DNA]</scope>
    <source>
        <strain evidence="1 2">Marseille-Q4567</strain>
    </source>
</reference>
<name>A0ABS1J0G3_9FIRM</name>
<evidence type="ECO:0000313" key="1">
    <source>
        <dbReference type="EMBL" id="MBK5897557.1"/>
    </source>
</evidence>
<gene>
    <name evidence="1" type="ORF">JJN12_07170</name>
</gene>
<dbReference type="EMBL" id="JAEPRJ010000001">
    <property type="protein sequence ID" value="MBK5897557.1"/>
    <property type="molecule type" value="Genomic_DNA"/>
</dbReference>
<proteinExistence type="predicted"/>
<evidence type="ECO:0000313" key="2">
    <source>
        <dbReference type="Proteomes" id="UP000604730"/>
    </source>
</evidence>
<sequence length="150" mass="17313">MENFEIFEEAGKYILAKMIEFKDALSTKVSSLEGAEWSFEKGSVKTCKEDETGRKQRCKVGVKYHLKVQLTVEDVEAIWNEFNLVFKESHISDIERISGNEELLRYEFKAKNPKGDEVSCSIYLPNEWNIPQIGTLGFVSPKYKKADYVE</sequence>
<accession>A0ABS1J0G3</accession>
<keyword evidence="2" id="KW-1185">Reference proteome</keyword>
<dbReference type="RefSeq" id="WP_208429032.1">
    <property type="nucleotide sequence ID" value="NZ_JAEPRJ010000001.1"/>
</dbReference>